<evidence type="ECO:0000313" key="3">
    <source>
        <dbReference type="Proteomes" id="UP000230821"/>
    </source>
</evidence>
<protein>
    <recommendedName>
        <fullName evidence="4">DUF4382 domain-containing protein</fullName>
    </recommendedName>
</protein>
<dbReference type="PROSITE" id="PS51257">
    <property type="entry name" value="PROKAR_LIPOPROTEIN"/>
    <property type="match status" value="1"/>
</dbReference>
<dbReference type="AlphaFoldDB" id="A0A2G6K9B1"/>
<feature type="chain" id="PRO_5013882582" description="DUF4382 domain-containing protein" evidence="1">
    <location>
        <begin position="28"/>
        <end position="193"/>
    </location>
</feature>
<reference evidence="2 3" key="1">
    <citation type="submission" date="2017-10" db="EMBL/GenBank/DDBJ databases">
        <title>Novel microbial diversity and functional potential in the marine mammal oral microbiome.</title>
        <authorList>
            <person name="Dudek N.K."/>
            <person name="Sun C.L."/>
            <person name="Burstein D."/>
            <person name="Kantor R.S."/>
            <person name="Aliaga Goltsman D.S."/>
            <person name="Bik E.M."/>
            <person name="Thomas B.C."/>
            <person name="Banfield J.F."/>
            <person name="Relman D.A."/>
        </authorList>
    </citation>
    <scope>NUCLEOTIDE SEQUENCE [LARGE SCALE GENOMIC DNA]</scope>
    <source>
        <strain evidence="2">DOLJORAL78_47_16</strain>
    </source>
</reference>
<sequence length="193" mass="20743">MQLVRNLQTRLQTAGIMGVMCVSIALAGCGKPGASSTNYTHSFVTVTSVNDNTPLQSDVLTDGSATDDIVTVSVQSESRSLGEDDDSTNYDGYSAFDTIVLYSYHVEHLRSDGGPNPADFTGGINLTIEPESEASADIVVVRAFDKNRSPLEELRDDGEMFTSTTITFYGEDGYGNDIAIEGQLSILFANYPD</sequence>
<organism evidence="2 3">
    <name type="scientific">candidate division KSB3 bacterium</name>
    <dbReference type="NCBI Taxonomy" id="2044937"/>
    <lineage>
        <taxon>Bacteria</taxon>
        <taxon>candidate division KSB3</taxon>
    </lineage>
</organism>
<evidence type="ECO:0000256" key="1">
    <source>
        <dbReference type="SAM" id="SignalP"/>
    </source>
</evidence>
<accession>A0A2G6K9B1</accession>
<feature type="signal peptide" evidence="1">
    <location>
        <begin position="1"/>
        <end position="27"/>
    </location>
</feature>
<name>A0A2G6K9B1_9BACT</name>
<evidence type="ECO:0000313" key="2">
    <source>
        <dbReference type="EMBL" id="PIE32251.1"/>
    </source>
</evidence>
<dbReference type="Proteomes" id="UP000230821">
    <property type="component" value="Unassembled WGS sequence"/>
</dbReference>
<dbReference type="EMBL" id="PDSK01000116">
    <property type="protein sequence ID" value="PIE32251.1"/>
    <property type="molecule type" value="Genomic_DNA"/>
</dbReference>
<comment type="caution">
    <text evidence="2">The sequence shown here is derived from an EMBL/GenBank/DDBJ whole genome shotgun (WGS) entry which is preliminary data.</text>
</comment>
<evidence type="ECO:0008006" key="4">
    <source>
        <dbReference type="Google" id="ProtNLM"/>
    </source>
</evidence>
<gene>
    <name evidence="2" type="ORF">CSA56_15980</name>
</gene>
<keyword evidence="1" id="KW-0732">Signal</keyword>
<proteinExistence type="predicted"/>